<feature type="transmembrane region" description="Helical" evidence="2">
    <location>
        <begin position="21"/>
        <end position="41"/>
    </location>
</feature>
<feature type="domain" description="C-type lectin" evidence="3">
    <location>
        <begin position="81"/>
        <end position="185"/>
    </location>
</feature>
<dbReference type="PROSITE" id="PS00615">
    <property type="entry name" value="C_TYPE_LECTIN_1"/>
    <property type="match status" value="1"/>
</dbReference>
<dbReference type="PANTHER" id="PTHR45784">
    <property type="entry name" value="C-TYPE LECTIN DOMAIN FAMILY 20 MEMBER A-RELATED"/>
    <property type="match status" value="1"/>
</dbReference>
<reference evidence="4" key="1">
    <citation type="submission" date="2025-08" db="UniProtKB">
        <authorList>
            <consortium name="Ensembl"/>
        </authorList>
    </citation>
    <scope>IDENTIFICATION</scope>
</reference>
<dbReference type="PANTHER" id="PTHR45784:SF3">
    <property type="entry name" value="C-TYPE LECTIN DOMAIN FAMILY 4 MEMBER K-LIKE-RELATED"/>
    <property type="match status" value="1"/>
</dbReference>
<keyword evidence="2" id="KW-0812">Transmembrane</keyword>
<dbReference type="Ensembl" id="ENSKMAT00000017599.1">
    <property type="protein sequence ID" value="ENSKMAP00000017361.1"/>
    <property type="gene ID" value="ENSKMAG00000012937.1"/>
</dbReference>
<dbReference type="Proteomes" id="UP000264800">
    <property type="component" value="Unplaced"/>
</dbReference>
<reference evidence="4" key="2">
    <citation type="submission" date="2025-09" db="UniProtKB">
        <authorList>
            <consortium name="Ensembl"/>
        </authorList>
    </citation>
    <scope>IDENTIFICATION</scope>
</reference>
<evidence type="ECO:0000256" key="1">
    <source>
        <dbReference type="ARBA" id="ARBA00023157"/>
    </source>
</evidence>
<sequence length="191" mass="22267">MKQSALKLKVRVETNAEQSNQAVLHFHLCIFAAVFPMPLIYTCKHALLKYISKCCHKDGMGYSMVPHNICCGLFLGQEVKFIYINSTMNWTEAQSYCREHHTDLATVRNEAENKKIRQLVPQKQRIWFGLFRDSWQWVDGSPNSFSYWVENEPNRQKQSCAAAFFNNSGKWVDWSCTTRTRFICFDVHVVA</sequence>
<dbReference type="Gene3D" id="3.10.100.10">
    <property type="entry name" value="Mannose-Binding Protein A, subunit A"/>
    <property type="match status" value="1"/>
</dbReference>
<keyword evidence="1" id="KW-1015">Disulfide bond</keyword>
<dbReference type="InterPro" id="IPR018378">
    <property type="entry name" value="C-type_lectin_CS"/>
</dbReference>
<dbReference type="AlphaFoldDB" id="A0A3Q3AM03"/>
<dbReference type="GeneTree" id="ENSGT01150000286973"/>
<keyword evidence="5" id="KW-1185">Reference proteome</keyword>
<name>A0A3Q3AM03_KRYMA</name>
<accession>A0A3Q3AM03</accession>
<evidence type="ECO:0000313" key="4">
    <source>
        <dbReference type="Ensembl" id="ENSKMAP00000017361.1"/>
    </source>
</evidence>
<organism evidence="4 5">
    <name type="scientific">Kryptolebias marmoratus</name>
    <name type="common">Mangrove killifish</name>
    <name type="synonym">Rivulus marmoratus</name>
    <dbReference type="NCBI Taxonomy" id="37003"/>
    <lineage>
        <taxon>Eukaryota</taxon>
        <taxon>Metazoa</taxon>
        <taxon>Chordata</taxon>
        <taxon>Craniata</taxon>
        <taxon>Vertebrata</taxon>
        <taxon>Euteleostomi</taxon>
        <taxon>Actinopterygii</taxon>
        <taxon>Neopterygii</taxon>
        <taxon>Teleostei</taxon>
        <taxon>Neoteleostei</taxon>
        <taxon>Acanthomorphata</taxon>
        <taxon>Ovalentaria</taxon>
        <taxon>Atherinomorphae</taxon>
        <taxon>Cyprinodontiformes</taxon>
        <taxon>Rivulidae</taxon>
        <taxon>Kryptolebias</taxon>
    </lineage>
</organism>
<evidence type="ECO:0000259" key="3">
    <source>
        <dbReference type="PROSITE" id="PS50041"/>
    </source>
</evidence>
<dbReference type="PROSITE" id="PS50041">
    <property type="entry name" value="C_TYPE_LECTIN_2"/>
    <property type="match status" value="1"/>
</dbReference>
<keyword evidence="2" id="KW-1133">Transmembrane helix</keyword>
<dbReference type="InterPro" id="IPR016187">
    <property type="entry name" value="CTDL_fold"/>
</dbReference>
<dbReference type="OMA" id="TRTRFIC"/>
<dbReference type="InterPro" id="IPR001304">
    <property type="entry name" value="C-type_lectin-like"/>
</dbReference>
<evidence type="ECO:0000313" key="5">
    <source>
        <dbReference type="Proteomes" id="UP000264800"/>
    </source>
</evidence>
<protein>
    <recommendedName>
        <fullName evidence="3">C-type lectin domain-containing protein</fullName>
    </recommendedName>
</protein>
<dbReference type="Pfam" id="PF00059">
    <property type="entry name" value="Lectin_C"/>
    <property type="match status" value="1"/>
</dbReference>
<keyword evidence="2" id="KW-0472">Membrane</keyword>
<evidence type="ECO:0000256" key="2">
    <source>
        <dbReference type="SAM" id="Phobius"/>
    </source>
</evidence>
<dbReference type="InterPro" id="IPR016186">
    <property type="entry name" value="C-type_lectin-like/link_sf"/>
</dbReference>
<dbReference type="SUPFAM" id="SSF56436">
    <property type="entry name" value="C-type lectin-like"/>
    <property type="match status" value="1"/>
</dbReference>
<dbReference type="SMART" id="SM00034">
    <property type="entry name" value="CLECT"/>
    <property type="match status" value="1"/>
</dbReference>
<proteinExistence type="predicted"/>